<dbReference type="Proteomes" id="UP000093740">
    <property type="component" value="Chromosome"/>
</dbReference>
<accession>A0AAI8GDK7</accession>
<dbReference type="AlphaFoldDB" id="A0AAI8GDK7"/>
<evidence type="ECO:0000313" key="3">
    <source>
        <dbReference type="Proteomes" id="UP000093740"/>
    </source>
</evidence>
<proteinExistence type="predicted"/>
<gene>
    <name evidence="2" type="ORF">NA23_07610</name>
</gene>
<feature type="transmembrane region" description="Helical" evidence="1">
    <location>
        <begin position="55"/>
        <end position="76"/>
    </location>
</feature>
<sequence length="126" mass="13803">MLLAELIVKILVVSLIESYATFYLLFPNFSVGALPVIFVVITFFITGLGTRMKELLTVAVVSPIVSFFILQILAFVNFKQYTTYQILLTVLARGAVGFGVAWMLVGVVIGSVANLLFSKGNGNKEY</sequence>
<organism evidence="2 3">
    <name type="scientific">Fervidobacterium islandicum</name>
    <dbReference type="NCBI Taxonomy" id="2423"/>
    <lineage>
        <taxon>Bacteria</taxon>
        <taxon>Thermotogati</taxon>
        <taxon>Thermotogota</taxon>
        <taxon>Thermotogae</taxon>
        <taxon>Thermotogales</taxon>
        <taxon>Fervidobacteriaceae</taxon>
        <taxon>Fervidobacterium</taxon>
    </lineage>
</organism>
<evidence type="ECO:0000256" key="1">
    <source>
        <dbReference type="SAM" id="Phobius"/>
    </source>
</evidence>
<keyword evidence="3" id="KW-1185">Reference proteome</keyword>
<dbReference type="RefSeq" id="WP_033192100.1">
    <property type="nucleotide sequence ID" value="NZ_CP014334.2"/>
</dbReference>
<keyword evidence="1" id="KW-0472">Membrane</keyword>
<reference evidence="2 3" key="1">
    <citation type="journal article" date="2015" name="Stand. Genomic Sci.">
        <title>Genome sequence of a native-feather degrading extremely thermophilic Eubacterium, Fervidobacterium islandicum AW-1.</title>
        <authorList>
            <person name="Lee Y.J."/>
            <person name="Jeong H."/>
            <person name="Park G.S."/>
            <person name="Kwak Y."/>
            <person name="Lee S.J."/>
            <person name="Lee S.J."/>
            <person name="Park M.K."/>
            <person name="Kim J.Y."/>
            <person name="Kang H.K."/>
            <person name="Shin J.H."/>
            <person name="Lee D.W."/>
        </authorList>
    </citation>
    <scope>NUCLEOTIDE SEQUENCE [LARGE SCALE GENOMIC DNA]</scope>
    <source>
        <strain evidence="2 3">AW-1</strain>
    </source>
</reference>
<evidence type="ECO:0000313" key="2">
    <source>
        <dbReference type="EMBL" id="AMW33121.1"/>
    </source>
</evidence>
<dbReference type="KEGG" id="fia:NA23_07610"/>
<keyword evidence="1" id="KW-0812">Transmembrane</keyword>
<dbReference type="EMBL" id="CP014334">
    <property type="protein sequence ID" value="AMW33121.1"/>
    <property type="molecule type" value="Genomic_DNA"/>
</dbReference>
<keyword evidence="1" id="KW-1133">Transmembrane helix</keyword>
<feature type="transmembrane region" description="Helical" evidence="1">
    <location>
        <begin position="32"/>
        <end position="48"/>
    </location>
</feature>
<name>A0AAI8GDK7_FERIS</name>
<feature type="transmembrane region" description="Helical" evidence="1">
    <location>
        <begin position="96"/>
        <end position="117"/>
    </location>
</feature>
<feature type="transmembrane region" description="Helical" evidence="1">
    <location>
        <begin position="7"/>
        <end position="26"/>
    </location>
</feature>
<protein>
    <submittedName>
        <fullName evidence="2">Uncharacterized protein</fullName>
    </submittedName>
</protein>